<dbReference type="AlphaFoldDB" id="A0A8H5F3Z6"/>
<evidence type="ECO:0000313" key="2">
    <source>
        <dbReference type="Proteomes" id="UP000567179"/>
    </source>
</evidence>
<dbReference type="EMBL" id="JAACJJ010000028">
    <property type="protein sequence ID" value="KAF5322408.1"/>
    <property type="molecule type" value="Genomic_DNA"/>
</dbReference>
<accession>A0A8H5F3Z6</accession>
<comment type="caution">
    <text evidence="1">The sequence shown here is derived from an EMBL/GenBank/DDBJ whole genome shotgun (WGS) entry which is preliminary data.</text>
</comment>
<reference evidence="1 2" key="1">
    <citation type="journal article" date="2020" name="ISME J.">
        <title>Uncovering the hidden diversity of litter-decomposition mechanisms in mushroom-forming fungi.</title>
        <authorList>
            <person name="Floudas D."/>
            <person name="Bentzer J."/>
            <person name="Ahren D."/>
            <person name="Johansson T."/>
            <person name="Persson P."/>
            <person name="Tunlid A."/>
        </authorList>
    </citation>
    <scope>NUCLEOTIDE SEQUENCE [LARGE SCALE GENOMIC DNA]</scope>
    <source>
        <strain evidence="1 2">CBS 101986</strain>
    </source>
</reference>
<gene>
    <name evidence="1" type="ORF">D9619_001309</name>
</gene>
<evidence type="ECO:0000313" key="1">
    <source>
        <dbReference type="EMBL" id="KAF5322408.1"/>
    </source>
</evidence>
<protein>
    <submittedName>
        <fullName evidence="1">Uncharacterized protein</fullName>
    </submittedName>
</protein>
<dbReference type="OrthoDB" id="2939176at2759"/>
<sequence>MALTRVCSAWRSAVLSSPPLWATLYLRVKSIDHDSIFESVRTVQNWFLRASGAPKKFCLYVDCPIPSGTPSYTFQLFLKAINPSLVGLTCLAIGSRNWARLMMQFVDIEWDVSQLQRLEILGQYSSAENPYLAEEMTKLASVAERITLFKNAKHLTTMVSAQQTRAFGPSFAFLPRGQLTDISIQEGFIHHTALLDTLKQFPQLRKARFTCSNLFLTAAPTAFVHENLASLLLYVAKSNAREFFTFFSSNCILLNLKNLRISIQKMPKVTQLQNQIYNVTPLPSLEYLDLTGDIRIPTDLLLSLLRGVPNLQGLSVDVDVSDGEGRSTDVNKIFASMTIKDGSYDMLPCLTQCSFFGVTDAPGPKLLLDANVIGLCINSRFASPLCQPLKEVALGGRFRFLVNLQDEVARLSRGRNQVKILVSYSDDIFGYSALDALDFEVPFSMEYTQHPHHQF</sequence>
<proteinExistence type="predicted"/>
<dbReference type="Proteomes" id="UP000567179">
    <property type="component" value="Unassembled WGS sequence"/>
</dbReference>
<name>A0A8H5F3Z6_9AGAR</name>
<keyword evidence="2" id="KW-1185">Reference proteome</keyword>
<organism evidence="1 2">
    <name type="scientific">Psilocybe cf. subviscida</name>
    <dbReference type="NCBI Taxonomy" id="2480587"/>
    <lineage>
        <taxon>Eukaryota</taxon>
        <taxon>Fungi</taxon>
        <taxon>Dikarya</taxon>
        <taxon>Basidiomycota</taxon>
        <taxon>Agaricomycotina</taxon>
        <taxon>Agaricomycetes</taxon>
        <taxon>Agaricomycetidae</taxon>
        <taxon>Agaricales</taxon>
        <taxon>Agaricineae</taxon>
        <taxon>Strophariaceae</taxon>
        <taxon>Psilocybe</taxon>
    </lineage>
</organism>